<reference evidence="1" key="1">
    <citation type="submission" date="2011-11" db="EMBL/GenBank/DDBJ databases">
        <title>Construction and analysis of a metagenome of deep-sea sediment.</title>
        <authorList>
            <person name="Huo Y.-Y."/>
            <person name="Cheng H."/>
            <person name="Wu M."/>
        </authorList>
    </citation>
    <scope>NUCLEOTIDE SEQUENCE</scope>
</reference>
<organism evidence="1">
    <name type="scientific">uncultured archaeon W5-61a</name>
    <dbReference type="NCBI Taxonomy" id="1131008"/>
    <lineage>
        <taxon>Archaea</taxon>
        <taxon>environmental samples</taxon>
    </lineage>
</organism>
<evidence type="ECO:0000313" key="1">
    <source>
        <dbReference type="EMBL" id="AFD03425.1"/>
    </source>
</evidence>
<sequence length="31" mass="3758">LVRYLSLITIVIDRIFQLQLEYNEEFISIES</sequence>
<accession>H9BXA3</accession>
<protein>
    <submittedName>
        <fullName evidence="1">Uncharacterized protein</fullName>
    </submittedName>
</protein>
<dbReference type="EMBL" id="JQ085825">
    <property type="protein sequence ID" value="AFD03425.1"/>
    <property type="molecule type" value="Genomic_DNA"/>
</dbReference>
<proteinExistence type="predicted"/>
<dbReference type="AlphaFoldDB" id="H9BXA3"/>
<feature type="non-terminal residue" evidence="1">
    <location>
        <position position="1"/>
    </location>
</feature>
<name>H9BXA3_9ARCH</name>